<evidence type="ECO:0000313" key="3">
    <source>
        <dbReference type="Proteomes" id="UP000066737"/>
    </source>
</evidence>
<keyword evidence="1" id="KW-1133">Transmembrane helix</keyword>
<dbReference type="Proteomes" id="UP000066737">
    <property type="component" value="Chromosome I"/>
</dbReference>
<organism evidence="2 3">
    <name type="scientific">Halobacterium hubeiense</name>
    <dbReference type="NCBI Taxonomy" id="1407499"/>
    <lineage>
        <taxon>Archaea</taxon>
        <taxon>Methanobacteriati</taxon>
        <taxon>Methanobacteriota</taxon>
        <taxon>Stenosarchaea group</taxon>
        <taxon>Halobacteria</taxon>
        <taxon>Halobacteriales</taxon>
        <taxon>Halobacteriaceae</taxon>
        <taxon>Halobacterium</taxon>
    </lineage>
</organism>
<dbReference type="STRING" id="1407499.HHUB_1062"/>
<sequence length="120" mass="12271">MTDSPREDSASPRELVVRAGRWTLRGAAVGIAVSLALLVVTSPKGATDTAFALGALVLGFGVFAWATAVGLGETLRGVKQYVDVGSAWTEAGAREAFFVLSWTGAGWAFAAAVTSIALGV</sequence>
<keyword evidence="1" id="KW-0812">Transmembrane</keyword>
<dbReference type="Pfam" id="PF23930">
    <property type="entry name" value="DUF7268"/>
    <property type="match status" value="1"/>
</dbReference>
<dbReference type="EMBL" id="LN831302">
    <property type="protein sequence ID" value="CQH44547.1"/>
    <property type="molecule type" value="Genomic_DNA"/>
</dbReference>
<keyword evidence="3" id="KW-1185">Reference proteome</keyword>
<name>A0A0U5H2R4_9EURY</name>
<dbReference type="RefSeq" id="WP_059055157.1">
    <property type="nucleotide sequence ID" value="NZ_CEML01000001.1"/>
</dbReference>
<feature type="transmembrane region" description="Helical" evidence="1">
    <location>
        <begin position="52"/>
        <end position="75"/>
    </location>
</feature>
<accession>A0A0U5H2R4</accession>
<dbReference type="AlphaFoldDB" id="A0A0U5H2R4"/>
<reference evidence="3" key="1">
    <citation type="journal article" date="2016" name="Environ. Microbiol.">
        <title>The complete genome of a viable archaeum isolated from 123-million-year-old rock salt.</title>
        <authorList>
            <person name="Jaakkola S.T."/>
            <person name="Pfeiffer F."/>
            <person name="Ravantti J.J."/>
            <person name="Guo Q."/>
            <person name="Liu Y."/>
            <person name="Chen X."/>
            <person name="Ma H."/>
            <person name="Yang C."/>
            <person name="Oksanen H.M."/>
            <person name="Bamford D.H."/>
        </authorList>
    </citation>
    <scope>NUCLEOTIDE SEQUENCE</scope>
    <source>
        <strain evidence="3">JI20-1</strain>
    </source>
</reference>
<dbReference type="InterPro" id="IPR055692">
    <property type="entry name" value="DUF7268"/>
</dbReference>
<feature type="transmembrane region" description="Helical" evidence="1">
    <location>
        <begin position="96"/>
        <end position="118"/>
    </location>
</feature>
<gene>
    <name evidence="2" type="ORF">HHUB_1062</name>
</gene>
<evidence type="ECO:0000313" key="2">
    <source>
        <dbReference type="EMBL" id="CQH44547.1"/>
    </source>
</evidence>
<dbReference type="OrthoDB" id="329202at2157"/>
<evidence type="ECO:0000256" key="1">
    <source>
        <dbReference type="SAM" id="Phobius"/>
    </source>
</evidence>
<protein>
    <submittedName>
        <fullName evidence="2">Uncharacterized protein</fullName>
    </submittedName>
</protein>
<proteinExistence type="predicted"/>
<dbReference type="KEGG" id="hhb:Hhub_1062"/>
<feature type="transmembrane region" description="Helical" evidence="1">
    <location>
        <begin position="22"/>
        <end position="40"/>
    </location>
</feature>
<dbReference type="GeneID" id="91108510"/>
<keyword evidence="1" id="KW-0472">Membrane</keyword>